<evidence type="ECO:0000313" key="2">
    <source>
        <dbReference type="EMBL" id="GAA0611222.1"/>
    </source>
</evidence>
<reference evidence="3" key="1">
    <citation type="journal article" date="2019" name="Int. J. Syst. Evol. Microbiol.">
        <title>The Global Catalogue of Microorganisms (GCM) 10K type strain sequencing project: providing services to taxonomists for standard genome sequencing and annotation.</title>
        <authorList>
            <consortium name="The Broad Institute Genomics Platform"/>
            <consortium name="The Broad Institute Genome Sequencing Center for Infectious Disease"/>
            <person name="Wu L."/>
            <person name="Ma J."/>
        </authorList>
    </citation>
    <scope>NUCLEOTIDE SEQUENCE [LARGE SCALE GENOMIC DNA]</scope>
    <source>
        <strain evidence="3">JCM 10671</strain>
    </source>
</reference>
<feature type="domain" description="DUF2470" evidence="1">
    <location>
        <begin position="156"/>
        <end position="226"/>
    </location>
</feature>
<comment type="caution">
    <text evidence="2">The sequence shown here is derived from an EMBL/GenBank/DDBJ whole genome shotgun (WGS) entry which is preliminary data.</text>
</comment>
<accession>A0ABP3RII1</accession>
<evidence type="ECO:0000259" key="1">
    <source>
        <dbReference type="Pfam" id="PF10615"/>
    </source>
</evidence>
<proteinExistence type="predicted"/>
<gene>
    <name evidence="2" type="ORF">GCM10009547_11590</name>
</gene>
<dbReference type="Pfam" id="PF10615">
    <property type="entry name" value="DUF2470"/>
    <property type="match status" value="1"/>
</dbReference>
<keyword evidence="3" id="KW-1185">Reference proteome</keyword>
<dbReference type="InterPro" id="IPR019595">
    <property type="entry name" value="DUF2470"/>
</dbReference>
<evidence type="ECO:0000313" key="3">
    <source>
        <dbReference type="Proteomes" id="UP001500957"/>
    </source>
</evidence>
<sequence>MEPVVTQTNKCSGGPPGPTSAERVVTLLAAADSLTVTTGEAREEFAGLHSLDAVGRLLLWAPAHSCVTQVLDATGGDAKACIEITDVAAAAVRDRVRARLTAHGWLSLMHRDECYGTPELLLELDHVQLTERGRVTVLTPDELVRADVDPLAVQEADLLLHLADAHPEAIDQLTRLVHPDVLQSATRVLPLALDRYGIVLRVERLSGHRDVRLPFPHRAVDAVSAQRGLGALLAEAARRARRCRAQH</sequence>
<dbReference type="Proteomes" id="UP001500957">
    <property type="component" value="Unassembled WGS sequence"/>
</dbReference>
<dbReference type="SUPFAM" id="SSF50475">
    <property type="entry name" value="FMN-binding split barrel"/>
    <property type="match status" value="1"/>
</dbReference>
<dbReference type="InterPro" id="IPR037119">
    <property type="entry name" value="Haem_oxidase_HugZ-like_sf"/>
</dbReference>
<name>A0ABP3RII1_9ACTN</name>
<dbReference type="EMBL" id="BAAAHE010000008">
    <property type="protein sequence ID" value="GAA0611222.1"/>
    <property type="molecule type" value="Genomic_DNA"/>
</dbReference>
<organism evidence="2 3">
    <name type="scientific">Sporichthya brevicatena</name>
    <dbReference type="NCBI Taxonomy" id="171442"/>
    <lineage>
        <taxon>Bacteria</taxon>
        <taxon>Bacillati</taxon>
        <taxon>Actinomycetota</taxon>
        <taxon>Actinomycetes</taxon>
        <taxon>Sporichthyales</taxon>
        <taxon>Sporichthyaceae</taxon>
        <taxon>Sporichthya</taxon>
    </lineage>
</organism>
<dbReference type="Gene3D" id="3.20.180.10">
    <property type="entry name" value="PNP-oxidase-like"/>
    <property type="match status" value="1"/>
</dbReference>
<protein>
    <submittedName>
        <fullName evidence="2">DUF2470 domain-containing protein</fullName>
    </submittedName>
</protein>